<dbReference type="AlphaFoldDB" id="A0A4P9XTW2"/>
<feature type="compositionally biased region" description="Polar residues" evidence="1">
    <location>
        <begin position="426"/>
        <end position="438"/>
    </location>
</feature>
<feature type="compositionally biased region" description="Low complexity" evidence="1">
    <location>
        <begin position="455"/>
        <end position="474"/>
    </location>
</feature>
<protein>
    <submittedName>
        <fullName evidence="2">Uncharacterized protein</fullName>
    </submittedName>
</protein>
<reference evidence="3" key="1">
    <citation type="journal article" date="2018" name="Nat. Microbiol.">
        <title>Leveraging single-cell genomics to expand the fungal tree of life.</title>
        <authorList>
            <person name="Ahrendt S.R."/>
            <person name="Quandt C.A."/>
            <person name="Ciobanu D."/>
            <person name="Clum A."/>
            <person name="Salamov A."/>
            <person name="Andreopoulos B."/>
            <person name="Cheng J.F."/>
            <person name="Woyke T."/>
            <person name="Pelin A."/>
            <person name="Henrissat B."/>
            <person name="Reynolds N.K."/>
            <person name="Benny G.L."/>
            <person name="Smith M.E."/>
            <person name="James T.Y."/>
            <person name="Grigoriev I.V."/>
        </authorList>
    </citation>
    <scope>NUCLEOTIDE SEQUENCE [LARGE SCALE GENOMIC DNA]</scope>
    <source>
        <strain evidence="3">RSA 1356</strain>
    </source>
</reference>
<organism evidence="2 3">
    <name type="scientific">Thamnocephalis sphaerospora</name>
    <dbReference type="NCBI Taxonomy" id="78915"/>
    <lineage>
        <taxon>Eukaryota</taxon>
        <taxon>Fungi</taxon>
        <taxon>Fungi incertae sedis</taxon>
        <taxon>Zoopagomycota</taxon>
        <taxon>Zoopagomycotina</taxon>
        <taxon>Zoopagomycetes</taxon>
        <taxon>Zoopagales</taxon>
        <taxon>Sigmoideomycetaceae</taxon>
        <taxon>Thamnocephalis</taxon>
    </lineage>
</organism>
<gene>
    <name evidence="2" type="ORF">THASP1DRAFT_29211</name>
</gene>
<feature type="region of interest" description="Disordered" evidence="1">
    <location>
        <begin position="1"/>
        <end position="114"/>
    </location>
</feature>
<evidence type="ECO:0000313" key="3">
    <source>
        <dbReference type="Proteomes" id="UP000271241"/>
    </source>
</evidence>
<proteinExistence type="predicted"/>
<feature type="compositionally biased region" description="Low complexity" evidence="1">
    <location>
        <begin position="141"/>
        <end position="155"/>
    </location>
</feature>
<dbReference type="EMBL" id="KZ992551">
    <property type="protein sequence ID" value="RKP09001.1"/>
    <property type="molecule type" value="Genomic_DNA"/>
</dbReference>
<dbReference type="STRING" id="78915.A0A4P9XTW2"/>
<dbReference type="OrthoDB" id="8062037at2759"/>
<feature type="compositionally biased region" description="Low complexity" evidence="1">
    <location>
        <begin position="291"/>
        <end position="335"/>
    </location>
</feature>
<feature type="compositionally biased region" description="Polar residues" evidence="1">
    <location>
        <begin position="96"/>
        <end position="105"/>
    </location>
</feature>
<feature type="region of interest" description="Disordered" evidence="1">
    <location>
        <begin position="197"/>
        <end position="216"/>
    </location>
</feature>
<accession>A0A4P9XTW2</accession>
<feature type="region of interest" description="Disordered" evidence="1">
    <location>
        <begin position="282"/>
        <end position="338"/>
    </location>
</feature>
<evidence type="ECO:0000313" key="2">
    <source>
        <dbReference type="EMBL" id="RKP09001.1"/>
    </source>
</evidence>
<dbReference type="Proteomes" id="UP000271241">
    <property type="component" value="Unassembled WGS sequence"/>
</dbReference>
<keyword evidence="3" id="KW-1185">Reference proteome</keyword>
<sequence>MGQHNSVPDELPDDQDEALLPVSAPTVAAASTGATPSTSSPSSSPSSSSSPVAARAGVRRVRRYQPRSCSNISLADATRSRRCPSRAPRRYQRRSLMSTLASRATRQNDRPESSAAQMLASLRSMLMQATGEPRDAAAPHPSTSGPRDGRSSGPSQLAQLLANSLATGTGASPSTPVLPRPGDALRQTITRAMAAPPEERHAHFPEGTLSPEVESSLRTMPSNDFIQRLIIAWMQRHFQQEQAARTATPANSLLDALGIPSSQSDLNDSMVGRMFSVAAGAALRHSDRSRSASNGSSQSDSRPGSPGASPRSSSPSPPSSTSSSSSSSSLGQGPSTILPSEMEDVRSAFGRFLAALDTMRLRPNDTEAGAPRRNNVMHVFRLDGGRTPTPDPTAEAASGTTPGNAARPVAQVPVVIVGVRNIARSAENSPAASPQHQPSDLPGPRTPTRTTSEQTASAAPGATSAPSSPSASPGRSLLGPSYLIYIIGSSYPADHQILQFSDLNLGEDANYEDLLRLAAILGPGRPVTVTQEAIDASGLELRTLHFVEDQLTTTTTTAPEGDSSADEAIESYVSVHVMMRPLQKQKQQ</sequence>
<feature type="region of interest" description="Disordered" evidence="1">
    <location>
        <begin position="131"/>
        <end position="155"/>
    </location>
</feature>
<name>A0A4P9XTW2_9FUNG</name>
<feature type="region of interest" description="Disordered" evidence="1">
    <location>
        <begin position="382"/>
        <end position="407"/>
    </location>
</feature>
<feature type="compositionally biased region" description="Basic residues" evidence="1">
    <location>
        <begin position="80"/>
        <end position="93"/>
    </location>
</feature>
<feature type="compositionally biased region" description="Low complexity" evidence="1">
    <location>
        <begin position="22"/>
        <end position="56"/>
    </location>
</feature>
<evidence type="ECO:0000256" key="1">
    <source>
        <dbReference type="SAM" id="MobiDB-lite"/>
    </source>
</evidence>
<feature type="region of interest" description="Disordered" evidence="1">
    <location>
        <begin position="426"/>
        <end position="474"/>
    </location>
</feature>